<dbReference type="Pfam" id="PF00892">
    <property type="entry name" value="EamA"/>
    <property type="match status" value="2"/>
</dbReference>
<evidence type="ECO:0000256" key="2">
    <source>
        <dbReference type="ARBA" id="ARBA00009853"/>
    </source>
</evidence>
<feature type="transmembrane region" description="Helical" evidence="6">
    <location>
        <begin position="103"/>
        <end position="120"/>
    </location>
</feature>
<dbReference type="AlphaFoldDB" id="A0A285QHI5"/>
<dbReference type="PANTHER" id="PTHR22911">
    <property type="entry name" value="ACYL-MALONYL CONDENSING ENZYME-RELATED"/>
    <property type="match status" value="1"/>
</dbReference>
<dbReference type="RefSeq" id="WP_097063101.1">
    <property type="nucleotide sequence ID" value="NZ_OBMI01000001.1"/>
</dbReference>
<feature type="transmembrane region" description="Helical" evidence="6">
    <location>
        <begin position="183"/>
        <end position="203"/>
    </location>
</feature>
<comment type="similarity">
    <text evidence="2">Belongs to the drug/metabolite transporter (DMT) superfamily. 10 TMS drug/metabolite exporter (DME) (TC 2.A.7.3) family.</text>
</comment>
<evidence type="ECO:0000313" key="8">
    <source>
        <dbReference type="EMBL" id="SOB80934.1"/>
    </source>
</evidence>
<feature type="transmembrane region" description="Helical" evidence="6">
    <location>
        <begin position="127"/>
        <end position="145"/>
    </location>
</feature>
<dbReference type="SUPFAM" id="SSF103481">
    <property type="entry name" value="Multidrug resistance efflux transporter EmrE"/>
    <property type="match status" value="2"/>
</dbReference>
<feature type="transmembrane region" description="Helical" evidence="6">
    <location>
        <begin position="209"/>
        <end position="227"/>
    </location>
</feature>
<keyword evidence="3 6" id="KW-0812">Transmembrane</keyword>
<keyword evidence="4 6" id="KW-1133">Transmembrane helix</keyword>
<evidence type="ECO:0000256" key="3">
    <source>
        <dbReference type="ARBA" id="ARBA00022692"/>
    </source>
</evidence>
<feature type="transmembrane region" description="Helical" evidence="6">
    <location>
        <begin position="265"/>
        <end position="283"/>
    </location>
</feature>
<evidence type="ECO:0000256" key="5">
    <source>
        <dbReference type="ARBA" id="ARBA00023136"/>
    </source>
</evidence>
<dbReference type="Proteomes" id="UP000219494">
    <property type="component" value="Unassembled WGS sequence"/>
</dbReference>
<feature type="transmembrane region" description="Helical" evidence="6">
    <location>
        <begin position="151"/>
        <end position="171"/>
    </location>
</feature>
<feature type="transmembrane region" description="Helical" evidence="6">
    <location>
        <begin position="48"/>
        <end position="66"/>
    </location>
</feature>
<dbReference type="PANTHER" id="PTHR22911:SF6">
    <property type="entry name" value="SOLUTE CARRIER FAMILY 35 MEMBER G1"/>
    <property type="match status" value="1"/>
</dbReference>
<dbReference type="OrthoDB" id="9812899at2"/>
<gene>
    <name evidence="8" type="ORF">SAMN06297144_1310</name>
</gene>
<feature type="transmembrane region" description="Helical" evidence="6">
    <location>
        <begin position="78"/>
        <end position="97"/>
    </location>
</feature>
<organism evidence="8 9">
    <name type="scientific">Sphingomonas guangdongensis</name>
    <dbReference type="NCBI Taxonomy" id="1141890"/>
    <lineage>
        <taxon>Bacteria</taxon>
        <taxon>Pseudomonadati</taxon>
        <taxon>Pseudomonadota</taxon>
        <taxon>Alphaproteobacteria</taxon>
        <taxon>Sphingomonadales</taxon>
        <taxon>Sphingomonadaceae</taxon>
        <taxon>Sphingomonas</taxon>
    </lineage>
</organism>
<protein>
    <submittedName>
        <fullName evidence="8">Uncharacterized membrane protein</fullName>
    </submittedName>
</protein>
<feature type="domain" description="EamA" evidence="7">
    <location>
        <begin position="12"/>
        <end position="141"/>
    </location>
</feature>
<evidence type="ECO:0000313" key="9">
    <source>
        <dbReference type="Proteomes" id="UP000219494"/>
    </source>
</evidence>
<name>A0A285QHI5_9SPHN</name>
<dbReference type="GO" id="GO:0016020">
    <property type="term" value="C:membrane"/>
    <property type="evidence" value="ECO:0007669"/>
    <property type="project" value="UniProtKB-SubCell"/>
</dbReference>
<evidence type="ECO:0000256" key="4">
    <source>
        <dbReference type="ARBA" id="ARBA00022989"/>
    </source>
</evidence>
<evidence type="ECO:0000256" key="6">
    <source>
        <dbReference type="SAM" id="Phobius"/>
    </source>
</evidence>
<dbReference type="EMBL" id="OBMI01000001">
    <property type="protein sequence ID" value="SOB80934.1"/>
    <property type="molecule type" value="Genomic_DNA"/>
</dbReference>
<keyword evidence="9" id="KW-1185">Reference proteome</keyword>
<accession>A0A285QHI5</accession>
<feature type="transmembrane region" description="Helical" evidence="6">
    <location>
        <begin position="7"/>
        <end position="28"/>
    </location>
</feature>
<evidence type="ECO:0000256" key="1">
    <source>
        <dbReference type="ARBA" id="ARBA00004141"/>
    </source>
</evidence>
<keyword evidence="5 6" id="KW-0472">Membrane</keyword>
<dbReference type="InterPro" id="IPR037185">
    <property type="entry name" value="EmrE-like"/>
</dbReference>
<feature type="transmembrane region" description="Helical" evidence="6">
    <location>
        <begin position="239"/>
        <end position="259"/>
    </location>
</feature>
<proteinExistence type="inferred from homology"/>
<sequence length="301" mass="31513">MPTTDRILPAIACRLGSVVAFAAMGALIKLANTRGASIPELLFFRQAASIPVVLLWVAAGPGLASLRTRNIGAHATRAAVGLTSMSFMFLTLSLLPLAEATTLNFTVPIFATILGALVLGERTGIHRWSAVVAGFVGVLVVAQPGSGHIPVLGATVGLVASLLNALVSILVRRMGASEKAPTIVFYFATLSMVPLLPLFVWSVRPHDPATWAMLVATGVTGAAGQLLMTSALRMAPVSVVLPMDYSGLLWATLFGWALFDVLPGTSTWLGAPLIVGSGLYIVWREHRLARGIARSAPAVSD</sequence>
<dbReference type="InterPro" id="IPR000620">
    <property type="entry name" value="EamA_dom"/>
</dbReference>
<feature type="domain" description="EamA" evidence="7">
    <location>
        <begin position="152"/>
        <end position="281"/>
    </location>
</feature>
<comment type="subcellular location">
    <subcellularLocation>
        <location evidence="1">Membrane</location>
        <topology evidence="1">Multi-pass membrane protein</topology>
    </subcellularLocation>
</comment>
<evidence type="ECO:0000259" key="7">
    <source>
        <dbReference type="Pfam" id="PF00892"/>
    </source>
</evidence>
<reference evidence="8 9" key="1">
    <citation type="submission" date="2017-07" db="EMBL/GenBank/DDBJ databases">
        <authorList>
            <person name="Sun Z.S."/>
            <person name="Albrecht U."/>
            <person name="Echele G."/>
            <person name="Lee C.C."/>
        </authorList>
    </citation>
    <scope>NUCLEOTIDE SEQUENCE [LARGE SCALE GENOMIC DNA]</scope>
    <source>
        <strain evidence="8 9">CGMCC 1.12672</strain>
    </source>
</reference>